<dbReference type="AlphaFoldDB" id="A0AAW0REB3"/>
<feature type="region of interest" description="Disordered" evidence="1">
    <location>
        <begin position="145"/>
        <end position="169"/>
    </location>
</feature>
<comment type="caution">
    <text evidence="2">The sequence shown here is derived from an EMBL/GenBank/DDBJ whole genome shotgun (WGS) entry which is preliminary data.</text>
</comment>
<keyword evidence="3" id="KW-1185">Reference proteome</keyword>
<dbReference type="EMBL" id="JAQQWP010000001">
    <property type="protein sequence ID" value="KAK8133270.1"/>
    <property type="molecule type" value="Genomic_DNA"/>
</dbReference>
<sequence length="228" mass="24136">MSQAKPSWASLLQKPPSSSSSSAAAAAASASASEPPVANAHSDVQSPARPTPNKTPSRVAMISGHMDLSAEEFARGYHAPLDDAIARGDSFVLGDAKGVDEQALAYMLARDASAAGRVTVYASRPANVARLERLGVQVVLVSELRQPSATSSSSSRGRKGGRGAGRQIHLQRDAMMTEASDYDILWVRTEAEARALYGDKYRPRVSATELNRQRRAEMLARQGGGSSV</sequence>
<feature type="region of interest" description="Disordered" evidence="1">
    <location>
        <begin position="1"/>
        <end position="58"/>
    </location>
</feature>
<gene>
    <name evidence="2" type="ORF">PG999_001443</name>
</gene>
<reference evidence="2 3" key="1">
    <citation type="submission" date="2023-01" db="EMBL/GenBank/DDBJ databases">
        <title>Analysis of 21 Apiospora genomes using comparative genomics revels a genus with tremendous synthesis potential of carbohydrate active enzymes and secondary metabolites.</title>
        <authorList>
            <person name="Sorensen T."/>
        </authorList>
    </citation>
    <scope>NUCLEOTIDE SEQUENCE [LARGE SCALE GENOMIC DNA]</scope>
    <source>
        <strain evidence="2 3">CBS 117206</strain>
    </source>
</reference>
<feature type="compositionally biased region" description="Low complexity" evidence="1">
    <location>
        <begin position="17"/>
        <end position="33"/>
    </location>
</feature>
<evidence type="ECO:0000313" key="2">
    <source>
        <dbReference type="EMBL" id="KAK8133270.1"/>
    </source>
</evidence>
<dbReference type="Proteomes" id="UP001392437">
    <property type="component" value="Unassembled WGS sequence"/>
</dbReference>
<organism evidence="2 3">
    <name type="scientific">Apiospora kogelbergensis</name>
    <dbReference type="NCBI Taxonomy" id="1337665"/>
    <lineage>
        <taxon>Eukaryota</taxon>
        <taxon>Fungi</taxon>
        <taxon>Dikarya</taxon>
        <taxon>Ascomycota</taxon>
        <taxon>Pezizomycotina</taxon>
        <taxon>Sordariomycetes</taxon>
        <taxon>Xylariomycetidae</taxon>
        <taxon>Amphisphaeriales</taxon>
        <taxon>Apiosporaceae</taxon>
        <taxon>Apiospora</taxon>
    </lineage>
</organism>
<protein>
    <submittedName>
        <fullName evidence="2">Uncharacterized protein</fullName>
    </submittedName>
</protein>
<name>A0AAW0REB3_9PEZI</name>
<accession>A0AAW0REB3</accession>
<proteinExistence type="predicted"/>
<evidence type="ECO:0000256" key="1">
    <source>
        <dbReference type="SAM" id="MobiDB-lite"/>
    </source>
</evidence>
<evidence type="ECO:0000313" key="3">
    <source>
        <dbReference type="Proteomes" id="UP001392437"/>
    </source>
</evidence>